<evidence type="ECO:0000313" key="4">
    <source>
        <dbReference type="EMBL" id="KAL2069077.1"/>
    </source>
</evidence>
<keyword evidence="1" id="KW-0863">Zinc-finger</keyword>
<dbReference type="Gene3D" id="3.30.160.60">
    <property type="entry name" value="Classic Zinc Finger"/>
    <property type="match status" value="1"/>
</dbReference>
<name>A0ABR4CHU2_9HELO</name>
<accession>A0ABR4CHU2</accession>
<protein>
    <recommendedName>
        <fullName evidence="3">C2H2-type domain-containing protein</fullName>
    </recommendedName>
</protein>
<dbReference type="PROSITE" id="PS50157">
    <property type="entry name" value="ZINC_FINGER_C2H2_2"/>
    <property type="match status" value="1"/>
</dbReference>
<feature type="domain" description="C2H2-type" evidence="3">
    <location>
        <begin position="177"/>
        <end position="203"/>
    </location>
</feature>
<proteinExistence type="predicted"/>
<evidence type="ECO:0000313" key="5">
    <source>
        <dbReference type="Proteomes" id="UP001595075"/>
    </source>
</evidence>
<dbReference type="EMBL" id="JAZHXI010000008">
    <property type="protein sequence ID" value="KAL2069077.1"/>
    <property type="molecule type" value="Genomic_DNA"/>
</dbReference>
<evidence type="ECO:0000256" key="2">
    <source>
        <dbReference type="SAM" id="MobiDB-lite"/>
    </source>
</evidence>
<comment type="caution">
    <text evidence="4">The sequence shown here is derived from an EMBL/GenBank/DDBJ whole genome shotgun (WGS) entry which is preliminary data.</text>
</comment>
<reference evidence="4 5" key="1">
    <citation type="journal article" date="2024" name="Commun. Biol.">
        <title>Comparative genomic analysis of thermophilic fungi reveals convergent evolutionary adaptations and gene losses.</title>
        <authorList>
            <person name="Steindorff A.S."/>
            <person name="Aguilar-Pontes M.V."/>
            <person name="Robinson A.J."/>
            <person name="Andreopoulos B."/>
            <person name="LaButti K."/>
            <person name="Kuo A."/>
            <person name="Mondo S."/>
            <person name="Riley R."/>
            <person name="Otillar R."/>
            <person name="Haridas S."/>
            <person name="Lipzen A."/>
            <person name="Grimwood J."/>
            <person name="Schmutz J."/>
            <person name="Clum A."/>
            <person name="Reid I.D."/>
            <person name="Moisan M.C."/>
            <person name="Butler G."/>
            <person name="Nguyen T.T.M."/>
            <person name="Dewar K."/>
            <person name="Conant G."/>
            <person name="Drula E."/>
            <person name="Henrissat B."/>
            <person name="Hansel C."/>
            <person name="Singer S."/>
            <person name="Hutchinson M.I."/>
            <person name="de Vries R.P."/>
            <person name="Natvig D.O."/>
            <person name="Powell A.J."/>
            <person name="Tsang A."/>
            <person name="Grigoriev I.V."/>
        </authorList>
    </citation>
    <scope>NUCLEOTIDE SEQUENCE [LARGE SCALE GENOMIC DNA]</scope>
    <source>
        <strain evidence="4 5">CBS 494.80</strain>
    </source>
</reference>
<keyword evidence="1" id="KW-0479">Metal-binding</keyword>
<feature type="compositionally biased region" description="Polar residues" evidence="2">
    <location>
        <begin position="114"/>
        <end position="123"/>
    </location>
</feature>
<feature type="compositionally biased region" description="Gly residues" evidence="2">
    <location>
        <begin position="205"/>
        <end position="222"/>
    </location>
</feature>
<dbReference type="Proteomes" id="UP001595075">
    <property type="component" value="Unassembled WGS sequence"/>
</dbReference>
<feature type="region of interest" description="Disordered" evidence="2">
    <location>
        <begin position="204"/>
        <end position="253"/>
    </location>
</feature>
<evidence type="ECO:0000259" key="3">
    <source>
        <dbReference type="PROSITE" id="PS50157"/>
    </source>
</evidence>
<feature type="region of interest" description="Disordered" evidence="2">
    <location>
        <begin position="87"/>
        <end position="143"/>
    </location>
</feature>
<dbReference type="InterPro" id="IPR036236">
    <property type="entry name" value="Znf_C2H2_sf"/>
</dbReference>
<keyword evidence="5" id="KW-1185">Reference proteome</keyword>
<dbReference type="SUPFAM" id="SSF57667">
    <property type="entry name" value="beta-beta-alpha zinc fingers"/>
    <property type="match status" value="1"/>
</dbReference>
<keyword evidence="1" id="KW-0862">Zinc</keyword>
<gene>
    <name evidence="4" type="ORF">VTL71DRAFT_15415</name>
</gene>
<organism evidence="4 5">
    <name type="scientific">Oculimacula yallundae</name>
    <dbReference type="NCBI Taxonomy" id="86028"/>
    <lineage>
        <taxon>Eukaryota</taxon>
        <taxon>Fungi</taxon>
        <taxon>Dikarya</taxon>
        <taxon>Ascomycota</taxon>
        <taxon>Pezizomycotina</taxon>
        <taxon>Leotiomycetes</taxon>
        <taxon>Helotiales</taxon>
        <taxon>Ploettnerulaceae</taxon>
        <taxon>Oculimacula</taxon>
    </lineage>
</organism>
<sequence>MPDDNYDEEASHLREQTPPLPDIDDPYENLFQLDLDFEAAHEKSPEIDEENNVAISSRDCDELLQFSHDTSGSTPFGIYENHAHNLPTTSLPRNYQLSNPPRITLQPPTPINTPAPTSTQLSLTSPAQANSSPTPTPSSVPLHRCHCGYIPTGEEKWKASNLRRHKRIQHATESKVYLCRWRGCKSSFTRSDNLRCHVREKGHFDGLGGGVGSGSGVGGAEMGGDEDGNGEGKERRKKRRKVDEGVERGGATR</sequence>
<feature type="compositionally biased region" description="Polar residues" evidence="2">
    <location>
        <begin position="87"/>
        <end position="101"/>
    </location>
</feature>
<dbReference type="InterPro" id="IPR013087">
    <property type="entry name" value="Znf_C2H2_type"/>
</dbReference>
<dbReference type="PROSITE" id="PS00028">
    <property type="entry name" value="ZINC_FINGER_C2H2_1"/>
    <property type="match status" value="1"/>
</dbReference>
<feature type="region of interest" description="Disordered" evidence="2">
    <location>
        <begin position="1"/>
        <end position="26"/>
    </location>
</feature>
<feature type="compositionally biased region" description="Low complexity" evidence="2">
    <location>
        <begin position="124"/>
        <end position="141"/>
    </location>
</feature>
<evidence type="ECO:0000256" key="1">
    <source>
        <dbReference type="PROSITE-ProRule" id="PRU00042"/>
    </source>
</evidence>